<proteinExistence type="inferred from homology"/>
<dbReference type="GO" id="GO:0000428">
    <property type="term" value="C:DNA-directed RNA polymerase complex"/>
    <property type="evidence" value="ECO:0007669"/>
    <property type="project" value="UniProtKB-KW"/>
</dbReference>
<evidence type="ECO:0000259" key="12">
    <source>
        <dbReference type="SMART" id="SM00662"/>
    </source>
</evidence>
<dbReference type="CDD" id="cd06928">
    <property type="entry name" value="RNAP_alpha_NTD"/>
    <property type="match status" value="1"/>
</dbReference>
<dbReference type="SMART" id="SM00662">
    <property type="entry name" value="RPOLD"/>
    <property type="match status" value="1"/>
</dbReference>
<evidence type="ECO:0000256" key="3">
    <source>
        <dbReference type="ARBA" id="ARBA00015972"/>
    </source>
</evidence>
<evidence type="ECO:0000256" key="7">
    <source>
        <dbReference type="ARBA" id="ARBA00023163"/>
    </source>
</evidence>
<gene>
    <name evidence="13" type="primary">rpoA</name>
    <name evidence="13" type="ORF">COU33_02375</name>
</gene>
<comment type="caution">
    <text evidence="13">The sequence shown here is derived from an EMBL/GenBank/DDBJ whole genome shotgun (WGS) entry which is preliminary data.</text>
</comment>
<dbReference type="GO" id="GO:0003899">
    <property type="term" value="F:DNA-directed RNA polymerase activity"/>
    <property type="evidence" value="ECO:0007669"/>
    <property type="project" value="UniProtKB-EC"/>
</dbReference>
<dbReference type="InterPro" id="IPR011773">
    <property type="entry name" value="DNA-dir_RpoA"/>
</dbReference>
<dbReference type="SUPFAM" id="SSF55257">
    <property type="entry name" value="RBP11-like subunits of RNA polymerase"/>
    <property type="match status" value="1"/>
</dbReference>
<comment type="catalytic activity">
    <reaction evidence="10">
        <text>RNA(n) + a ribonucleoside 5'-triphosphate = RNA(n+1) + diphosphate</text>
        <dbReference type="Rhea" id="RHEA:21248"/>
        <dbReference type="Rhea" id="RHEA-COMP:14527"/>
        <dbReference type="Rhea" id="RHEA-COMP:17342"/>
        <dbReference type="ChEBI" id="CHEBI:33019"/>
        <dbReference type="ChEBI" id="CHEBI:61557"/>
        <dbReference type="ChEBI" id="CHEBI:140395"/>
        <dbReference type="EC" id="2.7.7.6"/>
    </reaction>
</comment>
<dbReference type="InterPro" id="IPR011263">
    <property type="entry name" value="DNA-dir_RNA_pol_RpoA/D/Rpb3"/>
</dbReference>
<dbReference type="EMBL" id="PFBZ01000103">
    <property type="protein sequence ID" value="PIT86571.1"/>
    <property type="molecule type" value="Genomic_DNA"/>
</dbReference>
<dbReference type="SUPFAM" id="SSF56553">
    <property type="entry name" value="Insert subdomain of RNA polymerase alpha subunit"/>
    <property type="match status" value="1"/>
</dbReference>
<dbReference type="Gene3D" id="3.30.1360.10">
    <property type="entry name" value="RNA polymerase, RBP11-like subunit"/>
    <property type="match status" value="1"/>
</dbReference>
<dbReference type="InterPro" id="IPR011262">
    <property type="entry name" value="DNA-dir_RNA_pol_insert"/>
</dbReference>
<reference evidence="14" key="1">
    <citation type="submission" date="2017-09" db="EMBL/GenBank/DDBJ databases">
        <title>Depth-based differentiation of microbial function through sediment-hosted aquifers and enrichment of novel symbionts in the deep terrestrial subsurface.</title>
        <authorList>
            <person name="Probst A.J."/>
            <person name="Ladd B."/>
            <person name="Jarett J.K."/>
            <person name="Geller-Mcgrath D.E."/>
            <person name="Sieber C.M.K."/>
            <person name="Emerson J.B."/>
            <person name="Anantharaman K."/>
            <person name="Thomas B.C."/>
            <person name="Malmstrom R."/>
            <person name="Stieglmeier M."/>
            <person name="Klingl A."/>
            <person name="Woyke T."/>
            <person name="Ryan C.M."/>
            <person name="Banfield J.F."/>
        </authorList>
    </citation>
    <scope>NUCLEOTIDE SEQUENCE [LARGE SCALE GENOMIC DNA]</scope>
</reference>
<comment type="similarity">
    <text evidence="1">Belongs to the RNA polymerase alpha chain family.</text>
</comment>
<evidence type="ECO:0000256" key="6">
    <source>
        <dbReference type="ARBA" id="ARBA00022695"/>
    </source>
</evidence>
<evidence type="ECO:0000256" key="11">
    <source>
        <dbReference type="SAM" id="MobiDB-lite"/>
    </source>
</evidence>
<keyword evidence="7" id="KW-0804">Transcription</keyword>
<dbReference type="EC" id="2.7.7.6" evidence="2"/>
<name>A0A2M6W1C4_9BACT</name>
<evidence type="ECO:0000256" key="5">
    <source>
        <dbReference type="ARBA" id="ARBA00022679"/>
    </source>
</evidence>
<dbReference type="NCBIfam" id="TIGR02027">
    <property type="entry name" value="rpoA"/>
    <property type="match status" value="1"/>
</dbReference>
<evidence type="ECO:0000313" key="14">
    <source>
        <dbReference type="Proteomes" id="UP000229362"/>
    </source>
</evidence>
<dbReference type="InterPro" id="IPR036643">
    <property type="entry name" value="RNApol_insert_sf"/>
</dbReference>
<feature type="domain" description="DNA-directed RNA polymerase RpoA/D/Rpb3-type" evidence="12">
    <location>
        <begin position="20"/>
        <end position="228"/>
    </location>
</feature>
<dbReference type="GO" id="GO:0005737">
    <property type="term" value="C:cytoplasm"/>
    <property type="evidence" value="ECO:0007669"/>
    <property type="project" value="UniProtKB-ARBA"/>
</dbReference>
<dbReference type="Gene3D" id="2.170.120.12">
    <property type="entry name" value="DNA-directed RNA polymerase, insert domain"/>
    <property type="match status" value="1"/>
</dbReference>
<dbReference type="Pfam" id="PF01000">
    <property type="entry name" value="RNA_pol_A_bac"/>
    <property type="match status" value="1"/>
</dbReference>
<dbReference type="InterPro" id="IPR036603">
    <property type="entry name" value="RBP11-like"/>
</dbReference>
<dbReference type="GO" id="GO:0006351">
    <property type="term" value="P:DNA-templated transcription"/>
    <property type="evidence" value="ECO:0007669"/>
    <property type="project" value="InterPro"/>
</dbReference>
<evidence type="ECO:0000256" key="10">
    <source>
        <dbReference type="ARBA" id="ARBA00048552"/>
    </source>
</evidence>
<sequence length="254" mass="27504">MEHIMLPTNVSFEETEKPHVGKLVITPCQQGYGITLGNSLRRVLLASLPGAAVESVKIEGVQHEFSAIDDVEEDMVEVLLNLKQLAVKSHADGPVILKLKKKGKGDITAADFEKNADIEIANPELKIMTVTKADREIDMEVIIGNGIGYIPASEKETKNLDLGTIVADSLYTPIRDIGYDIENTRVGDVTDYEKLTVTIETNGTVSPQEAVHQATKILMDHFALVLDAAQGSGAPVVKDMPASEETPTEDEVDA</sequence>
<dbReference type="FunFam" id="2.170.120.12:FF:000001">
    <property type="entry name" value="DNA-directed RNA polymerase subunit alpha"/>
    <property type="match status" value="1"/>
</dbReference>
<protein>
    <recommendedName>
        <fullName evidence="3">DNA-directed RNA polymerase subunit alpha</fullName>
        <ecNumber evidence="2">2.7.7.6</ecNumber>
    </recommendedName>
    <alternativeName>
        <fullName evidence="9">RNA polymerase subunit alpha</fullName>
    </alternativeName>
    <alternativeName>
        <fullName evidence="8">Transcriptase subunit alpha</fullName>
    </alternativeName>
</protein>
<feature type="region of interest" description="Disordered" evidence="11">
    <location>
        <begin position="234"/>
        <end position="254"/>
    </location>
</feature>
<evidence type="ECO:0000256" key="9">
    <source>
        <dbReference type="ARBA" id="ARBA00033070"/>
    </source>
</evidence>
<keyword evidence="4 13" id="KW-0240">DNA-directed RNA polymerase</keyword>
<evidence type="ECO:0000256" key="8">
    <source>
        <dbReference type="ARBA" id="ARBA00032524"/>
    </source>
</evidence>
<accession>A0A2M6W1C4</accession>
<evidence type="ECO:0000256" key="2">
    <source>
        <dbReference type="ARBA" id="ARBA00012418"/>
    </source>
</evidence>
<dbReference type="Pfam" id="PF01193">
    <property type="entry name" value="RNA_pol_L"/>
    <property type="match status" value="1"/>
</dbReference>
<organism evidence="13 14">
    <name type="scientific">Candidatus Magasanikbacteria bacterium CG10_big_fil_rev_8_21_14_0_10_43_6</name>
    <dbReference type="NCBI Taxonomy" id="1974650"/>
    <lineage>
        <taxon>Bacteria</taxon>
        <taxon>Candidatus Magasanikiibacteriota</taxon>
    </lineage>
</organism>
<evidence type="ECO:0000256" key="4">
    <source>
        <dbReference type="ARBA" id="ARBA00022478"/>
    </source>
</evidence>
<evidence type="ECO:0000256" key="1">
    <source>
        <dbReference type="ARBA" id="ARBA00007123"/>
    </source>
</evidence>
<dbReference type="GO" id="GO:0046983">
    <property type="term" value="F:protein dimerization activity"/>
    <property type="evidence" value="ECO:0007669"/>
    <property type="project" value="InterPro"/>
</dbReference>
<keyword evidence="5" id="KW-0808">Transferase</keyword>
<dbReference type="Proteomes" id="UP000229362">
    <property type="component" value="Unassembled WGS sequence"/>
</dbReference>
<dbReference type="GO" id="GO:0003677">
    <property type="term" value="F:DNA binding"/>
    <property type="evidence" value="ECO:0007669"/>
    <property type="project" value="InterPro"/>
</dbReference>
<keyword evidence="6" id="KW-0548">Nucleotidyltransferase</keyword>
<dbReference type="AlphaFoldDB" id="A0A2M6W1C4"/>
<evidence type="ECO:0000313" key="13">
    <source>
        <dbReference type="EMBL" id="PIT86571.1"/>
    </source>
</evidence>